<proteinExistence type="predicted"/>
<dbReference type="Proteomes" id="UP000243686">
    <property type="component" value="Unassembled WGS sequence"/>
</dbReference>
<dbReference type="EMBL" id="KV892398">
    <property type="protein sequence ID" value="OON20870.1"/>
    <property type="molecule type" value="Genomic_DNA"/>
</dbReference>
<gene>
    <name evidence="1" type="ORF">X801_03242</name>
</gene>
<reference evidence="1 2" key="1">
    <citation type="submission" date="2015-03" db="EMBL/GenBank/DDBJ databases">
        <title>Draft genome of the nematode, Opisthorchis viverrini.</title>
        <authorList>
            <person name="Mitreva M."/>
        </authorList>
    </citation>
    <scope>NUCLEOTIDE SEQUENCE [LARGE SCALE GENOMIC DNA]</scope>
    <source>
        <strain evidence="1">Khon Kaen</strain>
    </source>
</reference>
<accession>A0A1S8X2C9</accession>
<dbReference type="AlphaFoldDB" id="A0A1S8X2C9"/>
<organism evidence="1 2">
    <name type="scientific">Opisthorchis viverrini</name>
    <name type="common">Southeast Asian liver fluke</name>
    <dbReference type="NCBI Taxonomy" id="6198"/>
    <lineage>
        <taxon>Eukaryota</taxon>
        <taxon>Metazoa</taxon>
        <taxon>Spiralia</taxon>
        <taxon>Lophotrochozoa</taxon>
        <taxon>Platyhelminthes</taxon>
        <taxon>Trematoda</taxon>
        <taxon>Digenea</taxon>
        <taxon>Opisthorchiida</taxon>
        <taxon>Opisthorchiata</taxon>
        <taxon>Opisthorchiidae</taxon>
        <taxon>Opisthorchis</taxon>
    </lineage>
</organism>
<protein>
    <submittedName>
        <fullName evidence="1">Uncharacterized protein</fullName>
    </submittedName>
</protein>
<sequence>MPLLGTKKSRIVMTCLAGLPVTLRSNQLINGLRQEHILLTITEVTLQGLELRLTGRRLDRLAQTTDTGQARTSSVLTASSEFSVCAVLRCGYDYCQLSEADRSRQQISIHPCWKVEPFGLDGPAFEKERERVLQSILWEERY</sequence>
<evidence type="ECO:0000313" key="2">
    <source>
        <dbReference type="Proteomes" id="UP000243686"/>
    </source>
</evidence>
<keyword evidence="2" id="KW-1185">Reference proteome</keyword>
<name>A0A1S8X2C9_OPIVI</name>
<evidence type="ECO:0000313" key="1">
    <source>
        <dbReference type="EMBL" id="OON20870.1"/>
    </source>
</evidence>